<dbReference type="PANTHER" id="PTHR33116:SF86">
    <property type="entry name" value="REVERSE TRANSCRIPTASE DOMAIN-CONTAINING PROTEIN"/>
    <property type="match status" value="1"/>
</dbReference>
<accession>A0A5B6X682</accession>
<dbReference type="OrthoDB" id="1088220at2759"/>
<gene>
    <name evidence="2" type="ORF">EPI10_032245</name>
</gene>
<dbReference type="Pfam" id="PF00078">
    <property type="entry name" value="RVT_1"/>
    <property type="match status" value="1"/>
</dbReference>
<keyword evidence="3" id="KW-1185">Reference proteome</keyword>
<organism evidence="2 3">
    <name type="scientific">Gossypium australe</name>
    <dbReference type="NCBI Taxonomy" id="47621"/>
    <lineage>
        <taxon>Eukaryota</taxon>
        <taxon>Viridiplantae</taxon>
        <taxon>Streptophyta</taxon>
        <taxon>Embryophyta</taxon>
        <taxon>Tracheophyta</taxon>
        <taxon>Spermatophyta</taxon>
        <taxon>Magnoliopsida</taxon>
        <taxon>eudicotyledons</taxon>
        <taxon>Gunneridae</taxon>
        <taxon>Pentapetalae</taxon>
        <taxon>rosids</taxon>
        <taxon>malvids</taxon>
        <taxon>Malvales</taxon>
        <taxon>Malvaceae</taxon>
        <taxon>Malvoideae</taxon>
        <taxon>Gossypium</taxon>
    </lineage>
</organism>
<dbReference type="Proteomes" id="UP000325315">
    <property type="component" value="Unassembled WGS sequence"/>
</dbReference>
<sequence length="296" mass="34068">MAYTLYSIRVNRSMLWVKRIFSGENIDPDLNNSLIVLLPKVQHPECLSQFRPISLCLVLYKLVMKVIANRFKVVFRKISRPKQAGSVARRKSKDNIIIVQEVIHSMKNKQKNKRWMAIKINLEKAYDRVHRDFIDASLQAEENQARVIKEGLDTFCAFLGYNVNLKKSNMFFSKGVGEDIQRCISGIFGFQVVQNLGSYLGVPHFHEKVTNNTLRFVMDKVCSKLCSWYARQLSLAGRITLVQSVLLSIPSYFMQSMMIPKGLCDEIEVMVRQFIWGTTSGNKKNSFGQLGYYMPT</sequence>
<dbReference type="EMBL" id="SMMG02000001">
    <property type="protein sequence ID" value="KAA3488495.1"/>
    <property type="molecule type" value="Genomic_DNA"/>
</dbReference>
<dbReference type="InterPro" id="IPR000477">
    <property type="entry name" value="RT_dom"/>
</dbReference>
<dbReference type="PANTHER" id="PTHR33116">
    <property type="entry name" value="REVERSE TRANSCRIPTASE ZINC-BINDING DOMAIN-CONTAINING PROTEIN-RELATED-RELATED"/>
    <property type="match status" value="1"/>
</dbReference>
<dbReference type="AlphaFoldDB" id="A0A5B6X682"/>
<feature type="domain" description="Reverse transcriptase" evidence="1">
    <location>
        <begin position="47"/>
        <end position="162"/>
    </location>
</feature>
<evidence type="ECO:0000313" key="3">
    <source>
        <dbReference type="Proteomes" id="UP000325315"/>
    </source>
</evidence>
<protein>
    <submittedName>
        <fullName evidence="2">Retrovirus-related Pol polyprotein LINE-1</fullName>
    </submittedName>
</protein>
<evidence type="ECO:0000313" key="2">
    <source>
        <dbReference type="EMBL" id="KAA3488495.1"/>
    </source>
</evidence>
<comment type="caution">
    <text evidence="2">The sequence shown here is derived from an EMBL/GenBank/DDBJ whole genome shotgun (WGS) entry which is preliminary data.</text>
</comment>
<name>A0A5B6X682_9ROSI</name>
<proteinExistence type="predicted"/>
<evidence type="ECO:0000259" key="1">
    <source>
        <dbReference type="Pfam" id="PF00078"/>
    </source>
</evidence>
<reference evidence="3" key="1">
    <citation type="journal article" date="2019" name="Plant Biotechnol. J.">
        <title>Genome sequencing of the Australian wild diploid species Gossypium australe highlights disease resistance and delayed gland morphogenesis.</title>
        <authorList>
            <person name="Cai Y."/>
            <person name="Cai X."/>
            <person name="Wang Q."/>
            <person name="Wang P."/>
            <person name="Zhang Y."/>
            <person name="Cai C."/>
            <person name="Xu Y."/>
            <person name="Wang K."/>
            <person name="Zhou Z."/>
            <person name="Wang C."/>
            <person name="Geng S."/>
            <person name="Li B."/>
            <person name="Dong Q."/>
            <person name="Hou Y."/>
            <person name="Wang H."/>
            <person name="Ai P."/>
            <person name="Liu Z."/>
            <person name="Yi F."/>
            <person name="Sun M."/>
            <person name="An G."/>
            <person name="Cheng J."/>
            <person name="Zhang Y."/>
            <person name="Shi Q."/>
            <person name="Xie Y."/>
            <person name="Shi X."/>
            <person name="Chang Y."/>
            <person name="Huang F."/>
            <person name="Chen Y."/>
            <person name="Hong S."/>
            <person name="Mi L."/>
            <person name="Sun Q."/>
            <person name="Zhang L."/>
            <person name="Zhou B."/>
            <person name="Peng R."/>
            <person name="Zhang X."/>
            <person name="Liu F."/>
        </authorList>
    </citation>
    <scope>NUCLEOTIDE SEQUENCE [LARGE SCALE GENOMIC DNA]</scope>
    <source>
        <strain evidence="3">cv. PA1801</strain>
    </source>
</reference>